<comment type="caution">
    <text evidence="2">The sequence shown here is derived from an EMBL/GenBank/DDBJ whole genome shotgun (WGS) entry which is preliminary data.</text>
</comment>
<dbReference type="PANTHER" id="PTHR43267:SF1">
    <property type="entry name" value="TRNA THREONYLCARBAMOYLADENOSINE DEHYDRATASE"/>
    <property type="match status" value="1"/>
</dbReference>
<keyword evidence="2" id="KW-0808">Transferase</keyword>
<dbReference type="InterPro" id="IPR035985">
    <property type="entry name" value="Ubiquitin-activating_enz"/>
</dbReference>
<evidence type="ECO:0000259" key="1">
    <source>
        <dbReference type="Pfam" id="PF00899"/>
    </source>
</evidence>
<accession>A0ABT7JI03</accession>
<dbReference type="GO" id="GO:0016779">
    <property type="term" value="F:nucleotidyltransferase activity"/>
    <property type="evidence" value="ECO:0007669"/>
    <property type="project" value="UniProtKB-KW"/>
</dbReference>
<dbReference type="PANTHER" id="PTHR43267">
    <property type="entry name" value="TRNA THREONYLCARBAMOYLADENOSINE DEHYDRATASE"/>
    <property type="match status" value="1"/>
</dbReference>
<dbReference type="InterPro" id="IPR045886">
    <property type="entry name" value="ThiF/MoeB/HesA"/>
</dbReference>
<gene>
    <name evidence="2" type="ORF">QOL99_11055</name>
</gene>
<reference evidence="2 3" key="1">
    <citation type="submission" date="2023-05" db="EMBL/GenBank/DDBJ databases">
        <authorList>
            <person name="Gao F."/>
        </authorList>
    </citation>
    <scope>NUCLEOTIDE SEQUENCE [LARGE SCALE GENOMIC DNA]</scope>
    <source>
        <strain evidence="2 3">MIMF12</strain>
    </source>
</reference>
<keyword evidence="3" id="KW-1185">Reference proteome</keyword>
<dbReference type="SUPFAM" id="SSF69572">
    <property type="entry name" value="Activating enzymes of the ubiquitin-like proteins"/>
    <property type="match status" value="1"/>
</dbReference>
<sequence>MPDLDYSVALTAQMKDELEAFLLRADEQEDLIFGLYVPSQGAGRFTALLSEIIFPVEGDRQVHGNVSFNPAYLERVYAEALSSGKGVVFLHSHLGPGWQGVSDDDVVADTRVACSAVPVTGLPLISMTLGTDGTWSARAWTNGNGVPQGQWCTHVRTVGRHLKVDYADHLRSAPQATRRQRRTVAVWGERHQASTARLTVGIVGLGSVGSQVCEQLARSGFTRLILIDHDRVEEHNLDRLAGAYPENVGEWKVDVAGRNAVRGSTAGTISVRRVPHSLASQEGYRAALDCDVLISCVDRPQPRRLLNHIAYAHLIPVIDGGIRVRHKNGALNAVNWQVQTVGPERPCLACLQAYDPALAELDARGLLDDPTYIEGLPQDDILKASENVYTFSSAVASLEVMQLVTLATGLQDFGVQRFDFHAGITEAHLDEQQPLNCSCKTLITATGDTRENWLAQDLAGREVTSLG</sequence>
<dbReference type="Gene3D" id="3.40.50.720">
    <property type="entry name" value="NAD(P)-binding Rossmann-like Domain"/>
    <property type="match status" value="1"/>
</dbReference>
<protein>
    <submittedName>
        <fullName evidence="2">ThiF family adenylyltransferase</fullName>
    </submittedName>
</protein>
<evidence type="ECO:0000313" key="3">
    <source>
        <dbReference type="Proteomes" id="UP001302059"/>
    </source>
</evidence>
<dbReference type="RefSeq" id="WP_285523838.1">
    <property type="nucleotide sequence ID" value="NZ_JASNGB010000102.1"/>
</dbReference>
<organism evidence="2 3">
    <name type="scientific">Deinococcus rhizophilus</name>
    <dbReference type="NCBI Taxonomy" id="3049544"/>
    <lineage>
        <taxon>Bacteria</taxon>
        <taxon>Thermotogati</taxon>
        <taxon>Deinococcota</taxon>
        <taxon>Deinococci</taxon>
        <taxon>Deinococcales</taxon>
        <taxon>Deinococcaceae</taxon>
        <taxon>Deinococcus</taxon>
    </lineage>
</organism>
<dbReference type="EMBL" id="JASNGB010000102">
    <property type="protein sequence ID" value="MDL2344685.1"/>
    <property type="molecule type" value="Genomic_DNA"/>
</dbReference>
<feature type="domain" description="THIF-type NAD/FAD binding fold" evidence="1">
    <location>
        <begin position="179"/>
        <end position="410"/>
    </location>
</feature>
<dbReference type="Pfam" id="PF00899">
    <property type="entry name" value="ThiF"/>
    <property type="match status" value="1"/>
</dbReference>
<dbReference type="CDD" id="cd01483">
    <property type="entry name" value="E1_enzyme_family"/>
    <property type="match status" value="1"/>
</dbReference>
<proteinExistence type="predicted"/>
<keyword evidence="2" id="KW-0548">Nucleotidyltransferase</keyword>
<evidence type="ECO:0000313" key="2">
    <source>
        <dbReference type="EMBL" id="MDL2344685.1"/>
    </source>
</evidence>
<dbReference type="Proteomes" id="UP001302059">
    <property type="component" value="Unassembled WGS sequence"/>
</dbReference>
<dbReference type="InterPro" id="IPR000594">
    <property type="entry name" value="ThiF_NAD_FAD-bd"/>
</dbReference>
<name>A0ABT7JI03_9DEIO</name>